<dbReference type="AlphaFoldDB" id="A0A432MDJ3"/>
<reference evidence="1 2" key="2">
    <citation type="submission" date="2019-01" db="EMBL/GenBank/DDBJ databases">
        <title>Tautonia sociabilis, a novel thermotolerant planctomycete of Isosphaeraceae family, isolated from a 4000 m deep subterranean habitat.</title>
        <authorList>
            <person name="Kovaleva O.L."/>
            <person name="Elcheninov A.G."/>
            <person name="Van Heerden E."/>
            <person name="Toshchakov S.V."/>
            <person name="Novikov A."/>
            <person name="Bonch-Osmolovskaya E.A."/>
            <person name="Kublanov I.V."/>
        </authorList>
    </citation>
    <scope>NUCLEOTIDE SEQUENCE [LARGE SCALE GENOMIC DNA]</scope>
    <source>
        <strain evidence="1 2">GM2012</strain>
    </source>
</reference>
<accession>A0A432MDJ3</accession>
<evidence type="ECO:0000313" key="1">
    <source>
        <dbReference type="EMBL" id="RUL82803.1"/>
    </source>
</evidence>
<evidence type="ECO:0008006" key="3">
    <source>
        <dbReference type="Google" id="ProtNLM"/>
    </source>
</evidence>
<gene>
    <name evidence="1" type="ORF">TsocGM_23175</name>
</gene>
<dbReference type="OrthoDB" id="1156513at2"/>
<sequence length="211" mass="23695">MLGPENRFGEPAGKCGLGLTVEQPGAIDRVYRRLSEAYPDGVERSLVDWTSGTDEPIPWYHVVHRKTTESHPGLDVWFSEYHPGFFPWLDPHRGPDGLGIARSRFLAPRFRPQRLLDNVTGLTIALPRDGRLDLIRQLEAIGYRPGRGAEGPATILGPGLEVTLVEPNDDRNGITAIEFDLTRRVPEPIEVRFGPRSRLVIRTDRTASWDL</sequence>
<keyword evidence="2" id="KW-1185">Reference proteome</keyword>
<dbReference type="Pfam" id="PF19147">
    <property type="entry name" value="DUF5829"/>
    <property type="match status" value="1"/>
</dbReference>
<reference evidence="1 2" key="1">
    <citation type="submission" date="2018-12" db="EMBL/GenBank/DDBJ databases">
        <authorList>
            <person name="Toschakov S.V."/>
        </authorList>
    </citation>
    <scope>NUCLEOTIDE SEQUENCE [LARGE SCALE GENOMIC DNA]</scope>
    <source>
        <strain evidence="1 2">GM2012</strain>
    </source>
</reference>
<comment type="caution">
    <text evidence="1">The sequence shown here is derived from an EMBL/GenBank/DDBJ whole genome shotgun (WGS) entry which is preliminary data.</text>
</comment>
<dbReference type="Proteomes" id="UP000280296">
    <property type="component" value="Unassembled WGS sequence"/>
</dbReference>
<organism evidence="1 2">
    <name type="scientific">Tautonia sociabilis</name>
    <dbReference type="NCBI Taxonomy" id="2080755"/>
    <lineage>
        <taxon>Bacteria</taxon>
        <taxon>Pseudomonadati</taxon>
        <taxon>Planctomycetota</taxon>
        <taxon>Planctomycetia</taxon>
        <taxon>Isosphaerales</taxon>
        <taxon>Isosphaeraceae</taxon>
        <taxon>Tautonia</taxon>
    </lineage>
</organism>
<evidence type="ECO:0000313" key="2">
    <source>
        <dbReference type="Proteomes" id="UP000280296"/>
    </source>
</evidence>
<dbReference type="InterPro" id="IPR043869">
    <property type="entry name" value="DUF5829"/>
</dbReference>
<protein>
    <recommendedName>
        <fullName evidence="3">Glyoxalase-like domain-containing protein</fullName>
    </recommendedName>
</protein>
<proteinExistence type="predicted"/>
<dbReference type="EMBL" id="RYZH01000068">
    <property type="protein sequence ID" value="RUL82803.1"/>
    <property type="molecule type" value="Genomic_DNA"/>
</dbReference>
<name>A0A432MDJ3_9BACT</name>